<sequence length="159" mass="18721">MRPNPSTMHPKQEVILQYLPSRNQPIITEDIISIGREIAMYFISYIKFDSFKPISVNDQDKVQIRPTIIILANPRQQTFQFGSINNLSFLVPLIIERIKDGTVNIKKRKITSSKGQKMQRYFYPLLANERKQHKNHQVISEKVSQLYQVIFLKYFISHL</sequence>
<proteinExistence type="predicted"/>
<organism evidence="1 2">
    <name type="scientific">Stylonychia lemnae</name>
    <name type="common">Ciliate</name>
    <dbReference type="NCBI Taxonomy" id="5949"/>
    <lineage>
        <taxon>Eukaryota</taxon>
        <taxon>Sar</taxon>
        <taxon>Alveolata</taxon>
        <taxon>Ciliophora</taxon>
        <taxon>Intramacronucleata</taxon>
        <taxon>Spirotrichea</taxon>
        <taxon>Stichotrichia</taxon>
        <taxon>Sporadotrichida</taxon>
        <taxon>Oxytrichidae</taxon>
        <taxon>Stylonychinae</taxon>
        <taxon>Stylonychia</taxon>
    </lineage>
</organism>
<evidence type="ECO:0000313" key="2">
    <source>
        <dbReference type="Proteomes" id="UP000039865"/>
    </source>
</evidence>
<gene>
    <name evidence="1" type="primary">Contig6639.g7100</name>
    <name evidence="1" type="ORF">STYLEM_1411</name>
</gene>
<evidence type="ECO:0000313" key="1">
    <source>
        <dbReference type="EMBL" id="CDW72451.1"/>
    </source>
</evidence>
<accession>A0A077ZVJ5</accession>
<dbReference type="InParanoid" id="A0A077ZVJ5"/>
<dbReference type="Proteomes" id="UP000039865">
    <property type="component" value="Unassembled WGS sequence"/>
</dbReference>
<dbReference type="EMBL" id="CCKQ01001348">
    <property type="protein sequence ID" value="CDW72451.1"/>
    <property type="molecule type" value="Genomic_DNA"/>
</dbReference>
<reference evidence="1 2" key="1">
    <citation type="submission" date="2014-06" db="EMBL/GenBank/DDBJ databases">
        <authorList>
            <person name="Swart Estienne"/>
        </authorList>
    </citation>
    <scope>NUCLEOTIDE SEQUENCE [LARGE SCALE GENOMIC DNA]</scope>
    <source>
        <strain evidence="1 2">130c</strain>
    </source>
</reference>
<dbReference type="AlphaFoldDB" id="A0A077ZVJ5"/>
<keyword evidence="2" id="KW-1185">Reference proteome</keyword>
<name>A0A077ZVJ5_STYLE</name>
<protein>
    <submittedName>
        <fullName evidence="1">Uncharacterized protein</fullName>
    </submittedName>
</protein>